<sequence>MSGIDSVLEKLRGTEEYEILSEMDSFYKRIAEEENLWLEKSKLTCPSGCGKCCEHFEPDLFEGEALYMAAWIFENKPEWIEKILQKKFPFPAENRCPFFNPDSPFHCSIYLGRAFICRLFGASGTRDKKENEVWRPCKFYPQEILAAHQPPLSHRTYSKAEIAAIFHALPPAMGDLMEQSLSITPDDESTEMLRDALPKALNKLLFILNLNQ</sequence>
<dbReference type="EMBL" id="QGHD01000003">
    <property type="protein sequence ID" value="PWL03820.1"/>
    <property type="molecule type" value="Genomic_DNA"/>
</dbReference>
<evidence type="ECO:0000313" key="1">
    <source>
        <dbReference type="EMBL" id="PWL03820.1"/>
    </source>
</evidence>
<evidence type="ECO:0000313" key="2">
    <source>
        <dbReference type="Proteomes" id="UP000245523"/>
    </source>
</evidence>
<accession>A0ABX5LN13</accession>
<dbReference type="RefSeq" id="WP_106198243.1">
    <property type="nucleotide sequence ID" value="NZ_JAXEIU010000023.1"/>
</dbReference>
<protein>
    <submittedName>
        <fullName evidence="1">Zinc-or iron-chelating protein</fullName>
    </submittedName>
</protein>
<keyword evidence="2" id="KW-1185">Reference proteome</keyword>
<comment type="caution">
    <text evidence="1">The sequence shown here is derived from an EMBL/GenBank/DDBJ whole genome shotgun (WGS) entry which is preliminary data.</text>
</comment>
<gene>
    <name evidence="1" type="ORF">B0H50_103117</name>
</gene>
<reference evidence="1 2" key="1">
    <citation type="submission" date="2018-05" db="EMBL/GenBank/DDBJ databases">
        <title>Animal gut microbial communities from fecal samples from Wisconsin, USA.</title>
        <authorList>
            <person name="Neumann A."/>
        </authorList>
    </citation>
    <scope>NUCLEOTIDE SEQUENCE [LARGE SCALE GENOMIC DNA]</scope>
    <source>
        <strain evidence="1 2">UWS4</strain>
    </source>
</reference>
<dbReference type="Pfam" id="PF03692">
    <property type="entry name" value="CxxCxxCC"/>
    <property type="match status" value="1"/>
</dbReference>
<organism evidence="1 2">
    <name type="scientific">Hallerella porci</name>
    <dbReference type="NCBI Taxonomy" id="1945871"/>
    <lineage>
        <taxon>Bacteria</taxon>
        <taxon>Pseudomonadati</taxon>
        <taxon>Fibrobacterota</taxon>
        <taxon>Fibrobacteria</taxon>
        <taxon>Fibrobacterales</taxon>
        <taxon>Fibrobacteraceae</taxon>
        <taxon>Hallerella</taxon>
    </lineage>
</organism>
<dbReference type="InterPro" id="IPR005358">
    <property type="entry name" value="Puta_zinc/iron-chelating_dom"/>
</dbReference>
<name>A0ABX5LN13_9BACT</name>
<dbReference type="Proteomes" id="UP000245523">
    <property type="component" value="Unassembled WGS sequence"/>
</dbReference>
<proteinExistence type="predicted"/>